<dbReference type="GO" id="GO:0003700">
    <property type="term" value="F:DNA-binding transcription factor activity"/>
    <property type="evidence" value="ECO:0007669"/>
    <property type="project" value="InterPro"/>
</dbReference>
<keyword evidence="3 6" id="KW-0238">DNA-binding</keyword>
<gene>
    <name evidence="6" type="ORF">C8N38_11498</name>
</gene>
<dbReference type="Gene3D" id="3.40.190.290">
    <property type="match status" value="1"/>
</dbReference>
<dbReference type="PANTHER" id="PTHR30537:SF74">
    <property type="entry name" value="HTH-TYPE TRANSCRIPTIONAL REGULATOR TRPI"/>
    <property type="match status" value="1"/>
</dbReference>
<dbReference type="InterPro" id="IPR005119">
    <property type="entry name" value="LysR_subst-bd"/>
</dbReference>
<dbReference type="SUPFAM" id="SSF46785">
    <property type="entry name" value="Winged helix' DNA-binding domain"/>
    <property type="match status" value="1"/>
</dbReference>
<accession>A0A8E2VHA9</accession>
<dbReference type="InterPro" id="IPR036390">
    <property type="entry name" value="WH_DNA-bd_sf"/>
</dbReference>
<dbReference type="InterPro" id="IPR000847">
    <property type="entry name" value="LysR_HTH_N"/>
</dbReference>
<reference evidence="6 7" key="1">
    <citation type="submission" date="2018-04" db="EMBL/GenBank/DDBJ databases">
        <title>Genomic Encyclopedia of Archaeal and Bacterial Type Strains, Phase II (KMG-II): from individual species to whole genera.</title>
        <authorList>
            <person name="Goeker M."/>
        </authorList>
    </citation>
    <scope>NUCLEOTIDE SEQUENCE [LARGE SCALE GENOMIC DNA]</scope>
    <source>
        <strain evidence="6 7">DSM 19783</strain>
    </source>
</reference>
<dbReference type="FunFam" id="1.10.10.10:FF:000001">
    <property type="entry name" value="LysR family transcriptional regulator"/>
    <property type="match status" value="1"/>
</dbReference>
<evidence type="ECO:0000256" key="2">
    <source>
        <dbReference type="ARBA" id="ARBA00023015"/>
    </source>
</evidence>
<dbReference type="InterPro" id="IPR058163">
    <property type="entry name" value="LysR-type_TF_proteobact-type"/>
</dbReference>
<keyword evidence="7" id="KW-1185">Reference proteome</keyword>
<organism evidence="6 7">
    <name type="scientific">Rhodovulum kholense</name>
    <dbReference type="NCBI Taxonomy" id="453584"/>
    <lineage>
        <taxon>Bacteria</taxon>
        <taxon>Pseudomonadati</taxon>
        <taxon>Pseudomonadota</taxon>
        <taxon>Alphaproteobacteria</taxon>
        <taxon>Rhodobacterales</taxon>
        <taxon>Paracoccaceae</taxon>
        <taxon>Rhodovulum</taxon>
    </lineage>
</organism>
<dbReference type="OrthoDB" id="9812435at2"/>
<dbReference type="Pfam" id="PF03466">
    <property type="entry name" value="LysR_substrate"/>
    <property type="match status" value="1"/>
</dbReference>
<evidence type="ECO:0000256" key="1">
    <source>
        <dbReference type="ARBA" id="ARBA00009437"/>
    </source>
</evidence>
<keyword evidence="2" id="KW-0805">Transcription regulation</keyword>
<proteinExistence type="inferred from homology"/>
<dbReference type="PRINTS" id="PR00039">
    <property type="entry name" value="HTHLYSR"/>
</dbReference>
<evidence type="ECO:0000259" key="5">
    <source>
        <dbReference type="PROSITE" id="PS50931"/>
    </source>
</evidence>
<dbReference type="PANTHER" id="PTHR30537">
    <property type="entry name" value="HTH-TYPE TRANSCRIPTIONAL REGULATOR"/>
    <property type="match status" value="1"/>
</dbReference>
<dbReference type="EMBL" id="QAYC01000014">
    <property type="protein sequence ID" value="PTW45284.1"/>
    <property type="molecule type" value="Genomic_DNA"/>
</dbReference>
<evidence type="ECO:0000313" key="7">
    <source>
        <dbReference type="Proteomes" id="UP000244037"/>
    </source>
</evidence>
<sequence>MKTVDPLHGVAVFLAVARHESFTAAADAMGLTRSIVSAQVADLEARLGLRLFHRSTRLVRLTPAGQVCRARLDDLSERVATAERAARAEHAAPEGRLRISAPPDFGQRYLVGRVTEFLEEHPGMRIELDLSNVAGNLIERRFDLAICGTLEVAPPLIARKLGASPLLLCAGPGYLARRGPFRTPSDLAGHDILHFSALRTGWIRPLMRGADRIDVRSRRGCNRTRAGRFGWRPRQAPASASCRASWWATRCGRVLWCLSFPTGARARFRCMRSIPTIA</sequence>
<dbReference type="Pfam" id="PF00126">
    <property type="entry name" value="HTH_1"/>
    <property type="match status" value="1"/>
</dbReference>
<protein>
    <submittedName>
        <fullName evidence="6">DNA-binding transcriptional LysR family regulator</fullName>
    </submittedName>
</protein>
<dbReference type="Gene3D" id="1.10.10.10">
    <property type="entry name" value="Winged helix-like DNA-binding domain superfamily/Winged helix DNA-binding domain"/>
    <property type="match status" value="1"/>
</dbReference>
<evidence type="ECO:0000256" key="4">
    <source>
        <dbReference type="ARBA" id="ARBA00023163"/>
    </source>
</evidence>
<comment type="similarity">
    <text evidence="1">Belongs to the LysR transcriptional regulatory family.</text>
</comment>
<name>A0A8E2VHA9_9RHOB</name>
<dbReference type="GO" id="GO:0043565">
    <property type="term" value="F:sequence-specific DNA binding"/>
    <property type="evidence" value="ECO:0007669"/>
    <property type="project" value="TreeGrafter"/>
</dbReference>
<dbReference type="SUPFAM" id="SSF53850">
    <property type="entry name" value="Periplasmic binding protein-like II"/>
    <property type="match status" value="1"/>
</dbReference>
<dbReference type="InterPro" id="IPR036388">
    <property type="entry name" value="WH-like_DNA-bd_sf"/>
</dbReference>
<comment type="caution">
    <text evidence="6">The sequence shown here is derived from an EMBL/GenBank/DDBJ whole genome shotgun (WGS) entry which is preliminary data.</text>
</comment>
<evidence type="ECO:0000256" key="3">
    <source>
        <dbReference type="ARBA" id="ARBA00023125"/>
    </source>
</evidence>
<dbReference type="GO" id="GO:0006351">
    <property type="term" value="P:DNA-templated transcription"/>
    <property type="evidence" value="ECO:0007669"/>
    <property type="project" value="TreeGrafter"/>
</dbReference>
<dbReference type="PROSITE" id="PS50931">
    <property type="entry name" value="HTH_LYSR"/>
    <property type="match status" value="1"/>
</dbReference>
<feature type="domain" description="HTH lysR-type" evidence="5">
    <location>
        <begin position="5"/>
        <end position="62"/>
    </location>
</feature>
<keyword evidence="4" id="KW-0804">Transcription</keyword>
<dbReference type="Proteomes" id="UP000244037">
    <property type="component" value="Unassembled WGS sequence"/>
</dbReference>
<evidence type="ECO:0000313" key="6">
    <source>
        <dbReference type="EMBL" id="PTW45284.1"/>
    </source>
</evidence>
<dbReference type="AlphaFoldDB" id="A0A8E2VHA9"/>